<dbReference type="CDD" id="cd06582">
    <property type="entry name" value="TM_PBP1_LivH_like"/>
    <property type="match status" value="1"/>
</dbReference>
<dbReference type="InterPro" id="IPR017779">
    <property type="entry name" value="ABC_UrtB_bac"/>
</dbReference>
<feature type="transmembrane region" description="Helical" evidence="9">
    <location>
        <begin position="506"/>
        <end position="525"/>
    </location>
</feature>
<keyword evidence="12" id="KW-1185">Reference proteome</keyword>
<dbReference type="GO" id="GO:0006865">
    <property type="term" value="P:amino acid transport"/>
    <property type="evidence" value="ECO:0007669"/>
    <property type="project" value="UniProtKB-KW"/>
</dbReference>
<evidence type="ECO:0000313" key="11">
    <source>
        <dbReference type="EMBL" id="AIO66216.1"/>
    </source>
</evidence>
<evidence type="ECO:0000256" key="5">
    <source>
        <dbReference type="ARBA" id="ARBA00022970"/>
    </source>
</evidence>
<feature type="transmembrane region" description="Helical" evidence="9">
    <location>
        <begin position="308"/>
        <end position="328"/>
    </location>
</feature>
<dbReference type="EMBL" id="CP008726">
    <property type="protein sequence ID" value="AIO66216.1"/>
    <property type="molecule type" value="Genomic_DNA"/>
</dbReference>
<dbReference type="InterPro" id="IPR052157">
    <property type="entry name" value="BCAA_transport_permease"/>
</dbReference>
<dbReference type="PANTHER" id="PTHR11795">
    <property type="entry name" value="BRANCHED-CHAIN AMINO ACID TRANSPORT SYSTEM PERMEASE PROTEIN LIVH"/>
    <property type="match status" value="1"/>
</dbReference>
<keyword evidence="6 9" id="KW-1133">Transmembrane helix</keyword>
<accession>A0AAI8B603</accession>
<keyword evidence="10" id="KW-0732">Signal</keyword>
<feature type="transmembrane region" description="Helical" evidence="9">
    <location>
        <begin position="392"/>
        <end position="409"/>
    </location>
</feature>
<evidence type="ECO:0000256" key="6">
    <source>
        <dbReference type="ARBA" id="ARBA00022989"/>
    </source>
</evidence>
<evidence type="ECO:0000256" key="3">
    <source>
        <dbReference type="ARBA" id="ARBA00022475"/>
    </source>
</evidence>
<evidence type="ECO:0000256" key="2">
    <source>
        <dbReference type="ARBA" id="ARBA00022448"/>
    </source>
</evidence>
<gene>
    <name evidence="11" type="primary">urtB</name>
    <name evidence="11" type="ORF">DM82_2313</name>
</gene>
<dbReference type="AlphaFoldDB" id="A0AAI8B603"/>
<comment type="subcellular location">
    <subcellularLocation>
        <location evidence="1">Cell membrane</location>
        <topology evidence="1">Multi-pass membrane protein</topology>
    </subcellularLocation>
</comment>
<dbReference type="PANTHER" id="PTHR11795:SF447">
    <property type="entry name" value="ABC TRANSPORTER PERMEASE PROTEIN"/>
    <property type="match status" value="1"/>
</dbReference>
<feature type="transmembrane region" description="Helical" evidence="9">
    <location>
        <begin position="340"/>
        <end position="362"/>
    </location>
</feature>
<evidence type="ECO:0000256" key="4">
    <source>
        <dbReference type="ARBA" id="ARBA00022692"/>
    </source>
</evidence>
<dbReference type="Proteomes" id="UP000029424">
    <property type="component" value="Chromosome 1"/>
</dbReference>
<reference evidence="11 12" key="1">
    <citation type="submission" date="2014-06" db="EMBL/GenBank/DDBJ databases">
        <authorList>
            <person name="Bishop-Lilly K.A."/>
            <person name="Broomall S.M."/>
            <person name="Chain P.S."/>
            <person name="Chertkov O."/>
            <person name="Coyne S.R."/>
            <person name="Daligault H.E."/>
            <person name="Davenport K.W."/>
            <person name="Erkkila T."/>
            <person name="Frey K.G."/>
            <person name="Gibbons H.S."/>
            <person name="Gu W."/>
            <person name="Jaissle J."/>
            <person name="Johnson S.L."/>
            <person name="Koroleva G.I."/>
            <person name="Ladner J.T."/>
            <person name="Lo C.-C."/>
            <person name="Minogue T.D."/>
            <person name="Munk C."/>
            <person name="Palacios G.F."/>
            <person name="Redden C.L."/>
            <person name="Rosenzweig C.N."/>
            <person name="Scholz M.B."/>
            <person name="Teshima H."/>
            <person name="Xu Y."/>
        </authorList>
    </citation>
    <scope>NUCLEOTIDE SEQUENCE [LARGE SCALE GENOMIC DNA]</scope>
    <source>
        <strain evidence="11 12">EO147</strain>
    </source>
</reference>
<comment type="similarity">
    <text evidence="8">Belongs to the binding-protein-dependent transport system permease family. LivHM subfamily.</text>
</comment>
<evidence type="ECO:0000256" key="10">
    <source>
        <dbReference type="SAM" id="SignalP"/>
    </source>
</evidence>
<protein>
    <submittedName>
        <fullName evidence="11">Urea ABC transporter, permease protein UrtB</fullName>
    </submittedName>
</protein>
<dbReference type="InterPro" id="IPR001851">
    <property type="entry name" value="ABC_transp_permease"/>
</dbReference>
<feature type="signal peptide" evidence="10">
    <location>
        <begin position="1"/>
        <end position="31"/>
    </location>
</feature>
<keyword evidence="3" id="KW-1003">Cell membrane</keyword>
<dbReference type="GO" id="GO:0005886">
    <property type="term" value="C:plasma membrane"/>
    <property type="evidence" value="ECO:0007669"/>
    <property type="project" value="UniProtKB-SubCell"/>
</dbReference>
<keyword evidence="5" id="KW-0029">Amino-acid transport</keyword>
<feature type="transmembrane region" description="Helical" evidence="9">
    <location>
        <begin position="283"/>
        <end position="302"/>
    </location>
</feature>
<keyword evidence="4 9" id="KW-0812">Transmembrane</keyword>
<sequence length="542" mass="56469">MPTPLSRAARAFAALAVCAAFALGAPRAAFAVTAADVAALAGDDFDAKTTAIDHLAAERDAADVALLNALANGDALATDAGRILIQSGDTAHDALTNAPAQAGDAQPVMLNNLLRTKIANALSGLDLASPDPAARRNAIDALLKSPDASLKPMIDAARAKETDPMLKRRLDALWAIAALHDADPAKRLEAVRLVAARNELDMIEQLRPLVAKNADGSYAEPDARVRDAALQGLDALHTIQRRGEIVGTLFAGLSLGSVLLLAALGLAITYGLIGVINMAHGEFLMIGAYATYVVQTLVQRYAPGAFDWYPLAAIPASFLAAAAVGIVLERTVLKHLYGRPLETLLATFGVSLILIQATRMIFGAQNVQVVNPSWMSGGVTVMQNLILPYNRLAILAFALAVVGVAWAVLTKTRLGLFVRAVTQNRRMAACVGVKTARVDSYAFAFGAGIAGLGGCALSQIGNVGPDLGQSYIIDSFMAVVLGGVGQIAGTVLGGFGLGLVSKAVEPFWGAVLAKIAVLVMIVLFIQKRPQGMFALKGRSAEA</sequence>
<proteinExistence type="inferred from homology"/>
<dbReference type="NCBIfam" id="TIGR03409">
    <property type="entry name" value="urea_trans_UrtB"/>
    <property type="match status" value="1"/>
</dbReference>
<evidence type="ECO:0000256" key="7">
    <source>
        <dbReference type="ARBA" id="ARBA00023136"/>
    </source>
</evidence>
<dbReference type="GO" id="GO:0022857">
    <property type="term" value="F:transmembrane transporter activity"/>
    <property type="evidence" value="ECO:0007669"/>
    <property type="project" value="InterPro"/>
</dbReference>
<evidence type="ECO:0000256" key="8">
    <source>
        <dbReference type="ARBA" id="ARBA00037998"/>
    </source>
</evidence>
<dbReference type="RefSeq" id="WP_038802734.1">
    <property type="nucleotide sequence ID" value="NZ_CP008726.1"/>
</dbReference>
<evidence type="ECO:0000313" key="12">
    <source>
        <dbReference type="Proteomes" id="UP000029424"/>
    </source>
</evidence>
<evidence type="ECO:0000256" key="9">
    <source>
        <dbReference type="SAM" id="Phobius"/>
    </source>
</evidence>
<dbReference type="Pfam" id="PF02653">
    <property type="entry name" value="BPD_transp_2"/>
    <property type="match status" value="1"/>
</dbReference>
<organism evidence="11 12">
    <name type="scientific">Burkholderia oklahomensis</name>
    <dbReference type="NCBI Taxonomy" id="342113"/>
    <lineage>
        <taxon>Bacteria</taxon>
        <taxon>Pseudomonadati</taxon>
        <taxon>Pseudomonadota</taxon>
        <taxon>Betaproteobacteria</taxon>
        <taxon>Burkholderiales</taxon>
        <taxon>Burkholderiaceae</taxon>
        <taxon>Burkholderia</taxon>
        <taxon>pseudomallei group</taxon>
    </lineage>
</organism>
<keyword evidence="7 9" id="KW-0472">Membrane</keyword>
<keyword evidence="2" id="KW-0813">Transport</keyword>
<name>A0AAI8B603_9BURK</name>
<feature type="transmembrane region" description="Helical" evidence="9">
    <location>
        <begin position="249"/>
        <end position="276"/>
    </location>
</feature>
<evidence type="ECO:0000256" key="1">
    <source>
        <dbReference type="ARBA" id="ARBA00004651"/>
    </source>
</evidence>
<feature type="transmembrane region" description="Helical" evidence="9">
    <location>
        <begin position="476"/>
        <end position="500"/>
    </location>
</feature>
<dbReference type="KEGG" id="bok:DM82_2313"/>
<feature type="chain" id="PRO_5042571780" evidence="10">
    <location>
        <begin position="32"/>
        <end position="542"/>
    </location>
</feature>